<dbReference type="SUPFAM" id="SSF52540">
    <property type="entry name" value="P-loop containing nucleoside triphosphate hydrolases"/>
    <property type="match status" value="1"/>
</dbReference>
<dbReference type="NCBIfam" id="NF033429">
    <property type="entry name" value="ImuA_translesion"/>
    <property type="match status" value="1"/>
</dbReference>
<protein>
    <recommendedName>
        <fullName evidence="3">Cell division protein</fullName>
    </recommendedName>
</protein>
<dbReference type="EMBL" id="NQYH01000002">
    <property type="protein sequence ID" value="RIY41835.1"/>
    <property type="molecule type" value="Genomic_DNA"/>
</dbReference>
<sequence length="243" mass="26832">MKSVSQAQAAPVQIHPALWRASQLAQSRQPIVPTGYTVLNDELPGGGWPNSTFIEILPTQTGSGEISLLTPALKQVVNNTHRRIIMLNCPFVPNSLCWLHWQLNPNKLVWVHPNQPRQVLWTAEQILRHDACAALLLWLPSHISLTAARKLHLAAQRSTALFFGLGQKQQQQRASPAPLRLSLQGAPDGIHISIIKRQGPTHVAPLFLPLSLKKGASFTFKQEALHQTLGSNHVVLDQPVHTS</sequence>
<evidence type="ECO:0000313" key="1">
    <source>
        <dbReference type="EMBL" id="RIY41835.1"/>
    </source>
</evidence>
<dbReference type="InterPro" id="IPR047610">
    <property type="entry name" value="ImuA_translesion"/>
</dbReference>
<proteinExistence type="predicted"/>
<organism evidence="1 2">
    <name type="scientific">Neopusillimonas maritima</name>
    <dbReference type="NCBI Taxonomy" id="2026239"/>
    <lineage>
        <taxon>Bacteria</taxon>
        <taxon>Pseudomonadati</taxon>
        <taxon>Pseudomonadota</taxon>
        <taxon>Betaproteobacteria</taxon>
        <taxon>Burkholderiales</taxon>
        <taxon>Alcaligenaceae</taxon>
        <taxon>Neopusillimonas</taxon>
    </lineage>
</organism>
<reference evidence="1 2" key="1">
    <citation type="submission" date="2017-08" db="EMBL/GenBank/DDBJ databases">
        <title>Pusillimonas indicus sp. nov., a member of the family Alcaligenaceae isolated from surface seawater.</title>
        <authorList>
            <person name="Li J."/>
        </authorList>
    </citation>
    <scope>NUCLEOTIDE SEQUENCE [LARGE SCALE GENOMIC DNA]</scope>
    <source>
        <strain evidence="1 2">L52-1-41</strain>
    </source>
</reference>
<dbReference type="InterPro" id="IPR017166">
    <property type="entry name" value="UCP037290"/>
</dbReference>
<dbReference type="Proteomes" id="UP000266206">
    <property type="component" value="Unassembled WGS sequence"/>
</dbReference>
<dbReference type="RefSeq" id="WP_119515687.1">
    <property type="nucleotide sequence ID" value="NZ_NQYH01000002.1"/>
</dbReference>
<dbReference type="Gene3D" id="3.40.50.300">
    <property type="entry name" value="P-loop containing nucleotide triphosphate hydrolases"/>
    <property type="match status" value="1"/>
</dbReference>
<evidence type="ECO:0000313" key="2">
    <source>
        <dbReference type="Proteomes" id="UP000266206"/>
    </source>
</evidence>
<name>A0A3A1YWB8_9BURK</name>
<accession>A0A3A1YWB8</accession>
<comment type="caution">
    <text evidence="1">The sequence shown here is derived from an EMBL/GenBank/DDBJ whole genome shotgun (WGS) entry which is preliminary data.</text>
</comment>
<dbReference type="InterPro" id="IPR027417">
    <property type="entry name" value="P-loop_NTPase"/>
</dbReference>
<evidence type="ECO:0008006" key="3">
    <source>
        <dbReference type="Google" id="ProtNLM"/>
    </source>
</evidence>
<dbReference type="AlphaFoldDB" id="A0A3A1YWB8"/>
<gene>
    <name evidence="1" type="ORF">CJP73_05180</name>
</gene>
<dbReference type="PIRSF" id="PIRSF037290">
    <property type="entry name" value="UCP037290"/>
    <property type="match status" value="1"/>
</dbReference>
<dbReference type="OrthoDB" id="9811176at2"/>